<evidence type="ECO:0000256" key="2">
    <source>
        <dbReference type="ARBA" id="ARBA00022801"/>
    </source>
</evidence>
<dbReference type="SUPFAM" id="SSF55811">
    <property type="entry name" value="Nudix"/>
    <property type="match status" value="1"/>
</dbReference>
<evidence type="ECO:0000313" key="7">
    <source>
        <dbReference type="Proteomes" id="UP000636888"/>
    </source>
</evidence>
<evidence type="ECO:0000256" key="1">
    <source>
        <dbReference type="ARBA" id="ARBA00001946"/>
    </source>
</evidence>
<dbReference type="RefSeq" id="WP_199384887.1">
    <property type="nucleotide sequence ID" value="NZ_JAEMHM010000011.1"/>
</dbReference>
<dbReference type="InterPro" id="IPR015797">
    <property type="entry name" value="NUDIX_hydrolase-like_dom_sf"/>
</dbReference>
<organism evidence="6 7">
    <name type="scientific">Geomesophilobacter sediminis</name>
    <dbReference type="NCBI Taxonomy" id="2798584"/>
    <lineage>
        <taxon>Bacteria</taxon>
        <taxon>Pseudomonadati</taxon>
        <taxon>Thermodesulfobacteriota</taxon>
        <taxon>Desulfuromonadia</taxon>
        <taxon>Geobacterales</taxon>
        <taxon>Geobacteraceae</taxon>
        <taxon>Geomesophilobacter</taxon>
    </lineage>
</organism>
<comment type="cofactor">
    <cofactor evidence="1">
        <name>Mg(2+)</name>
        <dbReference type="ChEBI" id="CHEBI:18420"/>
    </cofactor>
</comment>
<dbReference type="PROSITE" id="PS00893">
    <property type="entry name" value="NUDIX_BOX"/>
    <property type="match status" value="1"/>
</dbReference>
<evidence type="ECO:0000313" key="6">
    <source>
        <dbReference type="EMBL" id="MBJ6726000.1"/>
    </source>
</evidence>
<dbReference type="Gene3D" id="3.90.79.10">
    <property type="entry name" value="Nucleoside Triphosphate Pyrophosphohydrolase"/>
    <property type="match status" value="1"/>
</dbReference>
<protein>
    <submittedName>
        <fullName evidence="6">NUDIX hydrolase</fullName>
    </submittedName>
</protein>
<dbReference type="CDD" id="cd02883">
    <property type="entry name" value="NUDIX_Hydrolase"/>
    <property type="match status" value="1"/>
</dbReference>
<dbReference type="PROSITE" id="PS51462">
    <property type="entry name" value="NUDIX"/>
    <property type="match status" value="1"/>
</dbReference>
<evidence type="ECO:0000256" key="3">
    <source>
        <dbReference type="ARBA" id="ARBA00022842"/>
    </source>
</evidence>
<dbReference type="AlphaFoldDB" id="A0A8J7JMI2"/>
<feature type="domain" description="Nudix hydrolase" evidence="5">
    <location>
        <begin position="6"/>
        <end position="127"/>
    </location>
</feature>
<reference evidence="6" key="1">
    <citation type="submission" date="2020-12" db="EMBL/GenBank/DDBJ databases">
        <title>Geomonas sp. Red875, isolated from river sediment.</title>
        <authorList>
            <person name="Xu Z."/>
            <person name="Zhang Z."/>
            <person name="Masuda Y."/>
            <person name="Itoh H."/>
            <person name="Senoo K."/>
        </authorList>
    </citation>
    <scope>NUCLEOTIDE SEQUENCE</scope>
    <source>
        <strain evidence="6">Red875</strain>
    </source>
</reference>
<dbReference type="EMBL" id="JAEMHM010000011">
    <property type="protein sequence ID" value="MBJ6726000.1"/>
    <property type="molecule type" value="Genomic_DNA"/>
</dbReference>
<comment type="similarity">
    <text evidence="4">Belongs to the Nudix hydrolase family.</text>
</comment>
<sequence length="161" mass="18057">MTKESPRHTVVVGCLVRNEEGKVLLIRHHQRGWEIPQGRVEEGENLVDAVHREVREETGVEIELGPLAAVWSMVSPPPAVIFAFQGRYLEGALTPTGDSVEVAWFTEAEATQMVASSVMRQRLQVLLEFDGTVCYRSYTIRPYQLHLERGLAQWSSPAAES</sequence>
<dbReference type="Proteomes" id="UP000636888">
    <property type="component" value="Unassembled WGS sequence"/>
</dbReference>
<keyword evidence="7" id="KW-1185">Reference proteome</keyword>
<dbReference type="PANTHER" id="PTHR43046">
    <property type="entry name" value="GDP-MANNOSE MANNOSYL HYDROLASE"/>
    <property type="match status" value="1"/>
</dbReference>
<keyword evidence="2 4" id="KW-0378">Hydrolase</keyword>
<dbReference type="InterPro" id="IPR020084">
    <property type="entry name" value="NUDIX_hydrolase_CS"/>
</dbReference>
<evidence type="ECO:0000259" key="5">
    <source>
        <dbReference type="PROSITE" id="PS51462"/>
    </source>
</evidence>
<name>A0A8J7JMI2_9BACT</name>
<proteinExistence type="inferred from homology"/>
<dbReference type="PANTHER" id="PTHR43046:SF12">
    <property type="entry name" value="GDP-MANNOSE MANNOSYL HYDROLASE"/>
    <property type="match status" value="1"/>
</dbReference>
<dbReference type="PRINTS" id="PR00502">
    <property type="entry name" value="NUDIXFAMILY"/>
</dbReference>
<comment type="caution">
    <text evidence="6">The sequence shown here is derived from an EMBL/GenBank/DDBJ whole genome shotgun (WGS) entry which is preliminary data.</text>
</comment>
<dbReference type="InterPro" id="IPR020476">
    <property type="entry name" value="Nudix_hydrolase"/>
</dbReference>
<evidence type="ECO:0000256" key="4">
    <source>
        <dbReference type="RuleBase" id="RU003476"/>
    </source>
</evidence>
<dbReference type="Pfam" id="PF00293">
    <property type="entry name" value="NUDIX"/>
    <property type="match status" value="1"/>
</dbReference>
<gene>
    <name evidence="6" type="ORF">JFN93_14880</name>
</gene>
<keyword evidence="3" id="KW-0460">Magnesium</keyword>
<dbReference type="GO" id="GO:0016787">
    <property type="term" value="F:hydrolase activity"/>
    <property type="evidence" value="ECO:0007669"/>
    <property type="project" value="UniProtKB-KW"/>
</dbReference>
<accession>A0A8J7JMI2</accession>
<dbReference type="InterPro" id="IPR000086">
    <property type="entry name" value="NUDIX_hydrolase_dom"/>
</dbReference>